<comment type="caution">
    <text evidence="2">The sequence shown here is derived from an EMBL/GenBank/DDBJ whole genome shotgun (WGS) entry which is preliminary data.</text>
</comment>
<gene>
    <name evidence="2" type="ORF">PPRIM_AZ9-3.1.T0470139</name>
</gene>
<dbReference type="EMBL" id="CAJJDM010000047">
    <property type="protein sequence ID" value="CAD8071354.1"/>
    <property type="molecule type" value="Genomic_DNA"/>
</dbReference>
<reference evidence="2" key="1">
    <citation type="submission" date="2021-01" db="EMBL/GenBank/DDBJ databases">
        <authorList>
            <consortium name="Genoscope - CEA"/>
            <person name="William W."/>
        </authorList>
    </citation>
    <scope>NUCLEOTIDE SEQUENCE</scope>
</reference>
<evidence type="ECO:0000313" key="2">
    <source>
        <dbReference type="EMBL" id="CAD8071354.1"/>
    </source>
</evidence>
<dbReference type="Proteomes" id="UP000688137">
    <property type="component" value="Unassembled WGS sequence"/>
</dbReference>
<evidence type="ECO:0000256" key="1">
    <source>
        <dbReference type="SAM" id="MobiDB-lite"/>
    </source>
</evidence>
<evidence type="ECO:0000313" key="3">
    <source>
        <dbReference type="Proteomes" id="UP000688137"/>
    </source>
</evidence>
<organism evidence="2 3">
    <name type="scientific">Paramecium primaurelia</name>
    <dbReference type="NCBI Taxonomy" id="5886"/>
    <lineage>
        <taxon>Eukaryota</taxon>
        <taxon>Sar</taxon>
        <taxon>Alveolata</taxon>
        <taxon>Ciliophora</taxon>
        <taxon>Intramacronucleata</taxon>
        <taxon>Oligohymenophorea</taxon>
        <taxon>Peniculida</taxon>
        <taxon>Parameciidae</taxon>
        <taxon>Paramecium</taxon>
    </lineage>
</organism>
<name>A0A8S1M815_PARPR</name>
<dbReference type="AlphaFoldDB" id="A0A8S1M815"/>
<protein>
    <submittedName>
        <fullName evidence="2">Uncharacterized protein</fullName>
    </submittedName>
</protein>
<proteinExistence type="predicted"/>
<sequence>MFCCLGRKKRDNEIEKANTKKRNGRKIHTTKLIIQ</sequence>
<feature type="compositionally biased region" description="Basic residues" evidence="1">
    <location>
        <begin position="19"/>
        <end position="29"/>
    </location>
</feature>
<feature type="region of interest" description="Disordered" evidence="1">
    <location>
        <begin position="14"/>
        <end position="35"/>
    </location>
</feature>
<keyword evidence="3" id="KW-1185">Reference proteome</keyword>
<accession>A0A8S1M815</accession>